<evidence type="ECO:0000313" key="1">
    <source>
        <dbReference type="EMBL" id="SDH43741.1"/>
    </source>
</evidence>
<dbReference type="Proteomes" id="UP000198854">
    <property type="component" value="Unassembled WGS sequence"/>
</dbReference>
<dbReference type="EMBL" id="FNDD01000016">
    <property type="protein sequence ID" value="SDH43741.1"/>
    <property type="molecule type" value="Genomic_DNA"/>
</dbReference>
<name>A0A1G8CE19_9VIBR</name>
<protein>
    <submittedName>
        <fullName evidence="1">Uncharacterized protein</fullName>
    </submittedName>
</protein>
<sequence>MNGNKSASRSAEVKYVVSPEEYEGYFCPVPDTPSVFEFQAIDCTNDEFAEWYILKLGMHSKDCVDYQLTASGRGEIKLWGVEHGLAVGEIVVITTSEAFDGWRDKMEHDVRQELNRLCLSK</sequence>
<proteinExistence type="predicted"/>
<gene>
    <name evidence="1" type="ORF">SAMN04488136_11620</name>
</gene>
<reference evidence="1 2" key="1">
    <citation type="submission" date="2016-10" db="EMBL/GenBank/DDBJ databases">
        <authorList>
            <person name="de Groot N.N."/>
        </authorList>
    </citation>
    <scope>NUCLEOTIDE SEQUENCE [LARGE SCALE GENOMIC DNA]</scope>
    <source>
        <strain evidence="1 2">CGMCC 1.10228</strain>
    </source>
</reference>
<dbReference type="RefSeq" id="WP_093274919.1">
    <property type="nucleotide sequence ID" value="NZ_FNDD01000016.1"/>
</dbReference>
<accession>A0A1G8CE19</accession>
<evidence type="ECO:0000313" key="2">
    <source>
        <dbReference type="Proteomes" id="UP000198854"/>
    </source>
</evidence>
<keyword evidence="2" id="KW-1185">Reference proteome</keyword>
<organism evidence="1 2">
    <name type="scientific">Vibrio xiamenensis</name>
    <dbReference type="NCBI Taxonomy" id="861298"/>
    <lineage>
        <taxon>Bacteria</taxon>
        <taxon>Pseudomonadati</taxon>
        <taxon>Pseudomonadota</taxon>
        <taxon>Gammaproteobacteria</taxon>
        <taxon>Vibrionales</taxon>
        <taxon>Vibrionaceae</taxon>
        <taxon>Vibrio</taxon>
    </lineage>
</organism>
<dbReference type="AlphaFoldDB" id="A0A1G8CE19"/>